<evidence type="ECO:0000313" key="2">
    <source>
        <dbReference type="EMBL" id="CAG8818143.1"/>
    </source>
</evidence>
<feature type="non-terminal residue" evidence="2">
    <location>
        <position position="1"/>
    </location>
</feature>
<feature type="compositionally biased region" description="Basic and acidic residues" evidence="1">
    <location>
        <begin position="69"/>
        <end position="87"/>
    </location>
</feature>
<gene>
    <name evidence="2" type="ORF">DERYTH_LOCUS26568</name>
</gene>
<feature type="region of interest" description="Disordered" evidence="1">
    <location>
        <begin position="69"/>
        <end position="141"/>
    </location>
</feature>
<dbReference type="EMBL" id="CAJVPY010056165">
    <property type="protein sequence ID" value="CAG8818143.1"/>
    <property type="molecule type" value="Genomic_DNA"/>
</dbReference>
<evidence type="ECO:0000256" key="1">
    <source>
        <dbReference type="SAM" id="MobiDB-lite"/>
    </source>
</evidence>
<proteinExistence type="predicted"/>
<accession>A0A9N9KAB2</accession>
<name>A0A9N9KAB2_9GLOM</name>
<evidence type="ECO:0000313" key="3">
    <source>
        <dbReference type="Proteomes" id="UP000789405"/>
    </source>
</evidence>
<organism evidence="2 3">
    <name type="scientific">Dentiscutata erythropus</name>
    <dbReference type="NCBI Taxonomy" id="1348616"/>
    <lineage>
        <taxon>Eukaryota</taxon>
        <taxon>Fungi</taxon>
        <taxon>Fungi incertae sedis</taxon>
        <taxon>Mucoromycota</taxon>
        <taxon>Glomeromycotina</taxon>
        <taxon>Glomeromycetes</taxon>
        <taxon>Diversisporales</taxon>
        <taxon>Gigasporaceae</taxon>
        <taxon>Dentiscutata</taxon>
    </lineage>
</organism>
<dbReference type="Proteomes" id="UP000789405">
    <property type="component" value="Unassembled WGS sequence"/>
</dbReference>
<dbReference type="AlphaFoldDB" id="A0A9N9KAB2"/>
<feature type="non-terminal residue" evidence="2">
    <location>
        <position position="141"/>
    </location>
</feature>
<keyword evidence="3" id="KW-1185">Reference proteome</keyword>
<reference evidence="2" key="1">
    <citation type="submission" date="2021-06" db="EMBL/GenBank/DDBJ databases">
        <authorList>
            <person name="Kallberg Y."/>
            <person name="Tangrot J."/>
            <person name="Rosling A."/>
        </authorList>
    </citation>
    <scope>NUCLEOTIDE SEQUENCE</scope>
    <source>
        <strain evidence="2">MA453B</strain>
    </source>
</reference>
<protein>
    <submittedName>
        <fullName evidence="2">23561_t:CDS:1</fullName>
    </submittedName>
</protein>
<comment type="caution">
    <text evidence="2">The sequence shown here is derived from an EMBL/GenBank/DDBJ whole genome shotgun (WGS) entry which is preliminary data.</text>
</comment>
<sequence length="141" mass="15798">AIDRVLTCYPFTKPLLVRSNNPNNPLDGAKIITRQEPKFKSSRSNGGKISIQKASDLKKIFENIEDPLATHKTEKTKSAVKSENKESDEIEDGQIMETVVKCDNNGKRKVEEVEESVIDNNKKKQKLDKTEGGAEIPEELT</sequence>
<dbReference type="OrthoDB" id="25002at2759"/>